<evidence type="ECO:0000256" key="1">
    <source>
        <dbReference type="ARBA" id="ARBA00009023"/>
    </source>
</evidence>
<dbReference type="Pfam" id="PF03480">
    <property type="entry name" value="DctP"/>
    <property type="match status" value="1"/>
</dbReference>
<evidence type="ECO:0000313" key="6">
    <source>
        <dbReference type="EMBL" id="SCC82224.1"/>
    </source>
</evidence>
<evidence type="ECO:0000256" key="2">
    <source>
        <dbReference type="ARBA" id="ARBA00022448"/>
    </source>
</evidence>
<dbReference type="OrthoDB" id="8016675at2"/>
<dbReference type="EMBL" id="FMBM01000002">
    <property type="protein sequence ID" value="SCC82224.1"/>
    <property type="molecule type" value="Genomic_DNA"/>
</dbReference>
<dbReference type="Gene3D" id="3.40.190.170">
    <property type="entry name" value="Bacterial extracellular solute-binding protein, family 7"/>
    <property type="match status" value="1"/>
</dbReference>
<keyword evidence="3 4" id="KW-0732">Signal</keyword>
<evidence type="ECO:0000313" key="8">
    <source>
        <dbReference type="Proteomes" id="UP000182800"/>
    </source>
</evidence>
<dbReference type="NCBIfam" id="NF037995">
    <property type="entry name" value="TRAP_S1"/>
    <property type="match status" value="1"/>
</dbReference>
<dbReference type="NCBIfam" id="TIGR00787">
    <property type="entry name" value="dctP"/>
    <property type="match status" value="1"/>
</dbReference>
<dbReference type="PANTHER" id="PTHR33376">
    <property type="match status" value="1"/>
</dbReference>
<keyword evidence="8" id="KW-1185">Reference proteome</keyword>
<comment type="similarity">
    <text evidence="1">Belongs to the bacterial solute-binding protein 7 family.</text>
</comment>
<dbReference type="STRING" id="1653334.GA0071312_3205"/>
<dbReference type="InterPro" id="IPR018389">
    <property type="entry name" value="DctP_fam"/>
</dbReference>
<reference evidence="6 8" key="2">
    <citation type="submission" date="2016-08" db="EMBL/GenBank/DDBJ databases">
        <authorList>
            <person name="Varghese N."/>
            <person name="Submissions Spin"/>
        </authorList>
    </citation>
    <scope>NUCLEOTIDE SEQUENCE [LARGE SCALE GENOMIC DNA]</scope>
    <source>
        <strain evidence="6 8">HL-109</strain>
    </source>
</reference>
<evidence type="ECO:0000313" key="5">
    <source>
        <dbReference type="EMBL" id="KPQ11851.1"/>
    </source>
</evidence>
<dbReference type="EMBL" id="LJSX01000005">
    <property type="protein sequence ID" value="KPQ11851.1"/>
    <property type="molecule type" value="Genomic_DNA"/>
</dbReference>
<name>A0A0P7Y4X8_9HYPH</name>
<dbReference type="GO" id="GO:0055085">
    <property type="term" value="P:transmembrane transport"/>
    <property type="evidence" value="ECO:0007669"/>
    <property type="project" value="InterPro"/>
</dbReference>
<dbReference type="AlphaFoldDB" id="A0A0P7Y4X8"/>
<dbReference type="InterPro" id="IPR038404">
    <property type="entry name" value="TRAP_DctP_sf"/>
</dbReference>
<dbReference type="Proteomes" id="UP000182800">
    <property type="component" value="Unassembled WGS sequence"/>
</dbReference>
<organism evidence="5 7">
    <name type="scientific">Saliniramus fredricksonii</name>
    <dbReference type="NCBI Taxonomy" id="1653334"/>
    <lineage>
        <taxon>Bacteria</taxon>
        <taxon>Pseudomonadati</taxon>
        <taxon>Pseudomonadota</taxon>
        <taxon>Alphaproteobacteria</taxon>
        <taxon>Hyphomicrobiales</taxon>
        <taxon>Salinarimonadaceae</taxon>
        <taxon>Saliniramus</taxon>
    </lineage>
</organism>
<reference evidence="5 7" key="1">
    <citation type="submission" date="2015-09" db="EMBL/GenBank/DDBJ databases">
        <title>Identification and resolution of microdiversity through metagenomic sequencing of parallel consortia.</title>
        <authorList>
            <person name="Nelson W.C."/>
            <person name="Romine M.F."/>
            <person name="Lindemann S.R."/>
        </authorList>
    </citation>
    <scope>NUCLEOTIDE SEQUENCE [LARGE SCALE GENOMIC DNA]</scope>
    <source>
        <strain evidence="5">HL-109</strain>
    </source>
</reference>
<dbReference type="PIRSF" id="PIRSF006470">
    <property type="entry name" value="DctB"/>
    <property type="match status" value="1"/>
</dbReference>
<protein>
    <submittedName>
        <fullName evidence="6">C4-dicarboxylate-binding protein DctP</fullName>
    </submittedName>
    <submittedName>
        <fullName evidence="5">TRAP-type transporter substrate-binding component</fullName>
    </submittedName>
</protein>
<evidence type="ECO:0000313" key="7">
    <source>
        <dbReference type="Proteomes" id="UP000050497"/>
    </source>
</evidence>
<keyword evidence="2" id="KW-0813">Transport</keyword>
<dbReference type="CDD" id="cd13603">
    <property type="entry name" value="PBP2_TRAP_Siap_TeaA_like"/>
    <property type="match status" value="1"/>
</dbReference>
<comment type="caution">
    <text evidence="5">The sequence shown here is derived from an EMBL/GenBank/DDBJ whole genome shotgun (WGS) entry which is preliminary data.</text>
</comment>
<dbReference type="InterPro" id="IPR004682">
    <property type="entry name" value="TRAP_DctP"/>
</dbReference>
<accession>A0A0P7Y4X8</accession>
<proteinExistence type="inferred from homology"/>
<evidence type="ECO:0000256" key="3">
    <source>
        <dbReference type="ARBA" id="ARBA00022729"/>
    </source>
</evidence>
<dbReference type="PATRIC" id="fig|1653334.4.peg.1709"/>
<dbReference type="GO" id="GO:0030288">
    <property type="term" value="C:outer membrane-bounded periplasmic space"/>
    <property type="evidence" value="ECO:0007669"/>
    <property type="project" value="InterPro"/>
</dbReference>
<feature type="signal peptide" evidence="4">
    <location>
        <begin position="1"/>
        <end position="26"/>
    </location>
</feature>
<feature type="chain" id="PRO_5006145956" evidence="4">
    <location>
        <begin position="27"/>
        <end position="339"/>
    </location>
</feature>
<gene>
    <name evidence="6" type="ORF">GA0071312_3205</name>
    <name evidence="5" type="ORF">HLUCCO17_05060</name>
</gene>
<dbReference type="PANTHER" id="PTHR33376:SF7">
    <property type="entry name" value="C4-DICARBOXYLATE-BINDING PROTEIN DCTB"/>
    <property type="match status" value="1"/>
</dbReference>
<evidence type="ECO:0000256" key="4">
    <source>
        <dbReference type="SAM" id="SignalP"/>
    </source>
</evidence>
<sequence length="339" mass="37127">MKTLSKTAVSALALTITLGLAGGAAAQEYTARIGHLERAEQARHQGLEIVAELVRERTDGDVVFELFPAGQLGQAREMNEGVQLGVIEGTVSPAAFLSGFNPAVSILDVPFIYPADREAANALRTGAFGEAVLATFDEIGVNAIAIWPNGRKSFTSNKPLDSIEDFAGQEFRVMDSRVLISQFEAVGASAIALPFGELYTALQTGVVDGQENALDTISAMRYDEVQTNLLVSEHGANEDVVMFNPEWWNSLPEDYQTIIVEAFDEVRPQVEEIKEASQTAARERLEEAGMNIREITDEERNTLREMMYPQARDAYVAQTGAVANTIVEVYEAEYERIVE</sequence>
<dbReference type="Proteomes" id="UP000050497">
    <property type="component" value="Unassembled WGS sequence"/>
</dbReference>
<dbReference type="RefSeq" id="WP_074445758.1">
    <property type="nucleotide sequence ID" value="NZ_FMBM01000002.1"/>
</dbReference>